<protein>
    <recommendedName>
        <fullName evidence="10">Ion-translocating oxidoreductase complex subunit B</fullName>
        <ecNumber evidence="10">7.-.-.-</ecNumber>
    </recommendedName>
    <alternativeName>
        <fullName evidence="10">Rnf electron transport complex subunit B</fullName>
    </alternativeName>
</protein>
<dbReference type="Pfam" id="PF12838">
    <property type="entry name" value="Fer4_7"/>
    <property type="match status" value="1"/>
</dbReference>
<dbReference type="Pfam" id="PF04060">
    <property type="entry name" value="FeS"/>
    <property type="match status" value="1"/>
</dbReference>
<evidence type="ECO:0000256" key="4">
    <source>
        <dbReference type="ARBA" id="ARBA00022737"/>
    </source>
</evidence>
<comment type="caution">
    <text evidence="10">Lacks conserved residue(s) required for the propagation of feature annotation.</text>
</comment>
<dbReference type="Gene3D" id="1.10.15.40">
    <property type="entry name" value="Electron transport complex subunit B, putative Fe-S cluster"/>
    <property type="match status" value="1"/>
</dbReference>
<organism evidence="13 14">
    <name type="scientific">Fonticella tunisiensis</name>
    <dbReference type="NCBI Taxonomy" id="1096341"/>
    <lineage>
        <taxon>Bacteria</taxon>
        <taxon>Bacillati</taxon>
        <taxon>Bacillota</taxon>
        <taxon>Clostridia</taxon>
        <taxon>Eubacteriales</taxon>
        <taxon>Clostridiaceae</taxon>
        <taxon>Fonticella</taxon>
    </lineage>
</organism>
<dbReference type="EC" id="7.-.-.-" evidence="10"/>
<evidence type="ECO:0000256" key="1">
    <source>
        <dbReference type="ARBA" id="ARBA00022448"/>
    </source>
</evidence>
<comment type="caution">
    <text evidence="13">The sequence shown here is derived from an EMBL/GenBank/DDBJ whole genome shotgun (WGS) entry which is preliminary data.</text>
</comment>
<dbReference type="GO" id="GO:0022900">
    <property type="term" value="P:electron transport chain"/>
    <property type="evidence" value="ECO:0007669"/>
    <property type="project" value="UniProtKB-UniRule"/>
</dbReference>
<dbReference type="GO" id="GO:0051539">
    <property type="term" value="F:4 iron, 4 sulfur cluster binding"/>
    <property type="evidence" value="ECO:0007669"/>
    <property type="project" value="UniProtKB-UniRule"/>
</dbReference>
<feature type="binding site" evidence="10">
    <location>
        <position position="183"/>
    </location>
    <ligand>
        <name>[4Fe-4S] cluster</name>
        <dbReference type="ChEBI" id="CHEBI:49883"/>
        <label>2</label>
    </ligand>
</feature>
<feature type="binding site" evidence="10">
    <location>
        <position position="173"/>
    </location>
    <ligand>
        <name>[4Fe-4S] cluster</name>
        <dbReference type="ChEBI" id="CHEBI:49883"/>
        <label>3</label>
    </ligand>
</feature>
<dbReference type="HAMAP" id="MF_00463">
    <property type="entry name" value="RsxB_RnfB"/>
    <property type="match status" value="1"/>
</dbReference>
<dbReference type="InterPro" id="IPR010207">
    <property type="entry name" value="Elect_transpt_cplx_RnfB/RsxB"/>
</dbReference>
<evidence type="ECO:0000256" key="5">
    <source>
        <dbReference type="ARBA" id="ARBA00022967"/>
    </source>
</evidence>
<dbReference type="InterPro" id="IPR017896">
    <property type="entry name" value="4Fe4S_Fe-S-bd"/>
</dbReference>
<sequence length="275" mass="28829">MNSMDIIKPVLSLGGLGVTFGVLLGYASKKFAVEVDPRVTNIRECLPGANCGACGYAGCDAYAQAVVDGAAPPNSCAVGGAPVAERIGEILGLKVEAVEKKVAFVKCNGNCNVTKEKYKYYGVQNCRDAAAIPGGGPKTCSYGCLGLGDCVKVCEFGALRVENGVAVVDEEKCTSCGRCVNVCPKGLINIVPVAKKVRVQCNSLDPGKEVRQNCSVGCIGCRMCERACQFGAIDFANNLAKVNYEKCTQCQACVQKCPTKAIKLIVSESDQKVAV</sequence>
<dbReference type="PROSITE" id="PS51656">
    <property type="entry name" value="4FE4S"/>
    <property type="match status" value="1"/>
</dbReference>
<evidence type="ECO:0000256" key="10">
    <source>
        <dbReference type="HAMAP-Rule" id="MF_00463"/>
    </source>
</evidence>
<feature type="binding site" evidence="10">
    <location>
        <position position="144"/>
    </location>
    <ligand>
        <name>[4Fe-4S] cluster</name>
        <dbReference type="ChEBI" id="CHEBI:49883"/>
        <label>2</label>
    </ligand>
</feature>
<keyword evidence="6 10" id="KW-0249">Electron transport</keyword>
<evidence type="ECO:0000256" key="8">
    <source>
        <dbReference type="ARBA" id="ARBA00023014"/>
    </source>
</evidence>
<dbReference type="SUPFAM" id="SSF54862">
    <property type="entry name" value="4Fe-4S ferredoxins"/>
    <property type="match status" value="1"/>
</dbReference>
<comment type="function">
    <text evidence="10">Part of a membrane-bound complex that couples electron transfer with translocation of ions across the membrane.</text>
</comment>
<evidence type="ECO:0000256" key="3">
    <source>
        <dbReference type="ARBA" id="ARBA00022723"/>
    </source>
</evidence>
<dbReference type="GO" id="GO:0005886">
    <property type="term" value="C:plasma membrane"/>
    <property type="evidence" value="ECO:0007669"/>
    <property type="project" value="UniProtKB-SubCell"/>
</dbReference>
<comment type="cofactor">
    <cofactor evidence="10">
        <name>[4Fe-4S] cluster</name>
        <dbReference type="ChEBI" id="CHEBI:49883"/>
    </cofactor>
    <text evidence="10">Binds 3 [4Fe-4S] clusters.</text>
</comment>
<evidence type="ECO:0000256" key="6">
    <source>
        <dbReference type="ARBA" id="ARBA00022982"/>
    </source>
</evidence>
<evidence type="ECO:0000259" key="12">
    <source>
        <dbReference type="PROSITE" id="PS51656"/>
    </source>
</evidence>
<dbReference type="CDD" id="cd10549">
    <property type="entry name" value="MtMvhB_like"/>
    <property type="match status" value="1"/>
</dbReference>
<reference evidence="13 14" key="1">
    <citation type="submission" date="2019-03" db="EMBL/GenBank/DDBJ databases">
        <title>Genomic Encyclopedia of Type Strains, Phase IV (KMG-IV): sequencing the most valuable type-strain genomes for metagenomic binning, comparative biology and taxonomic classification.</title>
        <authorList>
            <person name="Goeker M."/>
        </authorList>
    </citation>
    <scope>NUCLEOTIDE SEQUENCE [LARGE SCALE GENOMIC DNA]</scope>
    <source>
        <strain evidence="13 14">DSM 24455</strain>
    </source>
</reference>
<keyword evidence="4 10" id="KW-0677">Repeat</keyword>
<dbReference type="EMBL" id="SOAZ01000008">
    <property type="protein sequence ID" value="TDT61136.1"/>
    <property type="molecule type" value="Genomic_DNA"/>
</dbReference>
<dbReference type="InterPro" id="IPR007202">
    <property type="entry name" value="4Fe-4S_dom"/>
</dbReference>
<evidence type="ECO:0000259" key="11">
    <source>
        <dbReference type="PROSITE" id="PS51379"/>
    </source>
</evidence>
<dbReference type="Proteomes" id="UP000295325">
    <property type="component" value="Unassembled WGS sequence"/>
</dbReference>
<keyword evidence="3 10" id="KW-0479">Metal-binding</keyword>
<dbReference type="Pfam" id="PF00037">
    <property type="entry name" value="Fer4"/>
    <property type="match status" value="1"/>
</dbReference>
<dbReference type="Gene3D" id="3.30.70.20">
    <property type="match status" value="2"/>
</dbReference>
<feature type="binding site" evidence="10">
    <location>
        <position position="76"/>
    </location>
    <ligand>
        <name>[4Fe-4S] cluster</name>
        <dbReference type="ChEBI" id="CHEBI:49883"/>
        <label>1</label>
    </ligand>
</feature>
<keyword evidence="5 10" id="KW-1278">Translocase</keyword>
<feature type="binding site" evidence="10">
    <location>
        <position position="150"/>
    </location>
    <ligand>
        <name>[4Fe-4S] cluster</name>
        <dbReference type="ChEBI" id="CHEBI:49883"/>
        <label>2</label>
    </ligand>
</feature>
<comment type="similarity">
    <text evidence="10">Belongs to the 4Fe4S bacterial-type ferredoxin family. RnfB subfamily.</text>
</comment>
<dbReference type="InterPro" id="IPR017900">
    <property type="entry name" value="4Fe4S_Fe_S_CS"/>
</dbReference>
<keyword evidence="1 10" id="KW-0813">Transport</keyword>
<feature type="domain" description="4Fe-4S ferredoxin-type" evidence="11">
    <location>
        <begin position="164"/>
        <end position="193"/>
    </location>
</feature>
<name>A0A4R7KQY4_9CLOT</name>
<feature type="binding site" evidence="10">
    <location>
        <position position="51"/>
    </location>
    <ligand>
        <name>[4Fe-4S] cluster</name>
        <dbReference type="ChEBI" id="CHEBI:49883"/>
        <label>1</label>
    </ligand>
</feature>
<dbReference type="NCBIfam" id="TIGR01944">
    <property type="entry name" value="rnfB"/>
    <property type="match status" value="1"/>
</dbReference>
<proteinExistence type="inferred from homology"/>
<feature type="binding site" evidence="10">
    <location>
        <position position="154"/>
    </location>
    <ligand>
        <name>[4Fe-4S] cluster</name>
        <dbReference type="ChEBI" id="CHEBI:49883"/>
        <label>3</label>
    </ligand>
</feature>
<dbReference type="GO" id="GO:0009055">
    <property type="term" value="F:electron transfer activity"/>
    <property type="evidence" value="ECO:0007669"/>
    <property type="project" value="InterPro"/>
</dbReference>
<feature type="domain" description="4Fe-4S ferredoxin-type" evidence="11">
    <location>
        <begin position="208"/>
        <end position="237"/>
    </location>
</feature>
<dbReference type="PROSITE" id="PS00198">
    <property type="entry name" value="4FE4S_FER_1"/>
    <property type="match status" value="2"/>
</dbReference>
<dbReference type="InterPro" id="IPR050395">
    <property type="entry name" value="4Fe4S_Ferredoxin_RnfB"/>
</dbReference>
<feature type="binding site" evidence="10">
    <location>
        <position position="140"/>
    </location>
    <ligand>
        <name>[4Fe-4S] cluster</name>
        <dbReference type="ChEBI" id="CHEBI:49883"/>
        <label>2</label>
    </ligand>
</feature>
<keyword evidence="14" id="KW-1185">Reference proteome</keyword>
<evidence type="ECO:0000313" key="13">
    <source>
        <dbReference type="EMBL" id="TDT61136.1"/>
    </source>
</evidence>
<feature type="domain" description="4Fe-4S" evidence="12">
    <location>
        <begin position="34"/>
        <end position="93"/>
    </location>
</feature>
<dbReference type="AlphaFoldDB" id="A0A4R7KQY4"/>
<dbReference type="PANTHER" id="PTHR43560:SF1">
    <property type="entry name" value="ION-TRANSLOCATING OXIDOREDUCTASE COMPLEX SUBUNIT B"/>
    <property type="match status" value="1"/>
</dbReference>
<feature type="binding site" evidence="10">
    <location>
        <position position="59"/>
    </location>
    <ligand>
        <name>[4Fe-4S] cluster</name>
        <dbReference type="ChEBI" id="CHEBI:49883"/>
        <label>1</label>
    </ligand>
</feature>
<keyword evidence="10" id="KW-1003">Cell membrane</keyword>
<dbReference type="RefSeq" id="WP_133627879.1">
    <property type="nucleotide sequence ID" value="NZ_SOAZ01000008.1"/>
</dbReference>
<dbReference type="PROSITE" id="PS51379">
    <property type="entry name" value="4FE4S_FER_2"/>
    <property type="match status" value="3"/>
</dbReference>
<keyword evidence="7 10" id="KW-0408">Iron</keyword>
<feature type="binding site" evidence="10">
    <location>
        <position position="176"/>
    </location>
    <ligand>
        <name>[4Fe-4S] cluster</name>
        <dbReference type="ChEBI" id="CHEBI:49883"/>
        <label>3</label>
    </ligand>
</feature>
<gene>
    <name evidence="10" type="primary">rnfB</name>
    <name evidence="13" type="ORF">EDD71_10833</name>
</gene>
<keyword evidence="9 10" id="KW-0472">Membrane</keyword>
<dbReference type="PANTHER" id="PTHR43560">
    <property type="entry name" value="ION-TRANSLOCATING OXIDOREDUCTASE COMPLEX SUBUNIT B"/>
    <property type="match status" value="1"/>
</dbReference>
<feature type="domain" description="4Fe-4S ferredoxin-type" evidence="11">
    <location>
        <begin position="238"/>
        <end position="267"/>
    </location>
</feature>
<dbReference type="GO" id="GO:0046872">
    <property type="term" value="F:metal ion binding"/>
    <property type="evidence" value="ECO:0007669"/>
    <property type="project" value="UniProtKB-KW"/>
</dbReference>
<evidence type="ECO:0000256" key="9">
    <source>
        <dbReference type="ARBA" id="ARBA00023136"/>
    </source>
</evidence>
<keyword evidence="8 10" id="KW-0411">Iron-sulfur</keyword>
<feature type="region of interest" description="Hydrophobic" evidence="10">
    <location>
        <begin position="1"/>
        <end position="28"/>
    </location>
</feature>
<evidence type="ECO:0000256" key="2">
    <source>
        <dbReference type="ARBA" id="ARBA00022485"/>
    </source>
</evidence>
<feature type="binding site" evidence="10">
    <location>
        <position position="179"/>
    </location>
    <ligand>
        <name>[4Fe-4S] cluster</name>
        <dbReference type="ChEBI" id="CHEBI:49883"/>
        <label>3</label>
    </ligand>
</feature>
<evidence type="ECO:0000256" key="7">
    <source>
        <dbReference type="ARBA" id="ARBA00023004"/>
    </source>
</evidence>
<comment type="subunit">
    <text evidence="10">The complex is composed of six subunits: RnfA, RnfB, RnfC, RnfD, RnfE and RnfG.</text>
</comment>
<evidence type="ECO:0000313" key="14">
    <source>
        <dbReference type="Proteomes" id="UP000295325"/>
    </source>
</evidence>
<keyword evidence="2 10" id="KW-0004">4Fe-4S</keyword>
<comment type="subcellular location">
    <subcellularLocation>
        <location evidence="10">Cell membrane</location>
    </subcellularLocation>
</comment>
<feature type="binding site" evidence="10">
    <location>
        <position position="54"/>
    </location>
    <ligand>
        <name>[4Fe-4S] cluster</name>
        <dbReference type="ChEBI" id="CHEBI:49883"/>
        <label>1</label>
    </ligand>
</feature>
<accession>A0A4R7KQY4</accession>
<dbReference type="OrthoDB" id="9789936at2"/>